<comment type="caution">
    <text evidence="2">The sequence shown here is derived from an EMBL/GenBank/DDBJ whole genome shotgun (WGS) entry which is preliminary data.</text>
</comment>
<feature type="transmembrane region" description="Helical" evidence="1">
    <location>
        <begin position="132"/>
        <end position="154"/>
    </location>
</feature>
<proteinExistence type="predicted"/>
<dbReference type="EMBL" id="JAVRQU010000002">
    <property type="protein sequence ID" value="KAK5706020.1"/>
    <property type="molecule type" value="Genomic_DNA"/>
</dbReference>
<protein>
    <submittedName>
        <fullName evidence="2">Uncharacterized protein</fullName>
    </submittedName>
</protein>
<keyword evidence="1" id="KW-1133">Transmembrane helix</keyword>
<evidence type="ECO:0000313" key="2">
    <source>
        <dbReference type="EMBL" id="KAK5706020.1"/>
    </source>
</evidence>
<sequence>MTSPGSASSYSLKSEAYDSLAHSFPSDSSTTTSPVKGASKGIKGMCADWLSLTIKLIVPLLVALLLALALYIAIISSDLSGLQIAPPIAFGCDANGNQWLGKRPSKWAWTYVLSITLKFGRLSYTRAKAIDILWDLIVGRASQLVAMALIYRLFRRSMLEDLKQQSIPPFQVPVNAVQHRQLEGFMRLFEGCRLVVDLQAPFDKAVSHWAGSCDSDCAIATPTLNTGNGSSASPAELQVCVYTVMDGLRVLYDNVLMVFSDCETYHGCNGAPSRTQEVGLSFLVLNGQNHTIDQPLLKVVASSQMPMYWLPTVNRTYTFQDLSLEGACMPQKDYQWGFSLTLLFSFLIVTCTLATWLYVIWLGTFTWEQHDDASRVFGDLASALHVAAPVHQVLGAVAGNNPTERELQLALKMRGRMDVPFGRYRDPKEEVGETPSSLHIDHIELEDCPPTYSGRGL</sequence>
<evidence type="ECO:0000313" key="3">
    <source>
        <dbReference type="Proteomes" id="UP001310594"/>
    </source>
</evidence>
<dbReference type="Proteomes" id="UP001310594">
    <property type="component" value="Unassembled WGS sequence"/>
</dbReference>
<organism evidence="2 3">
    <name type="scientific">Elasticomyces elasticus</name>
    <dbReference type="NCBI Taxonomy" id="574655"/>
    <lineage>
        <taxon>Eukaryota</taxon>
        <taxon>Fungi</taxon>
        <taxon>Dikarya</taxon>
        <taxon>Ascomycota</taxon>
        <taxon>Pezizomycotina</taxon>
        <taxon>Dothideomycetes</taxon>
        <taxon>Dothideomycetidae</taxon>
        <taxon>Mycosphaerellales</taxon>
        <taxon>Teratosphaeriaceae</taxon>
        <taxon>Elasticomyces</taxon>
    </lineage>
</organism>
<gene>
    <name evidence="2" type="ORF">LTR97_001006</name>
</gene>
<feature type="transmembrane region" description="Helical" evidence="1">
    <location>
        <begin position="49"/>
        <end position="74"/>
    </location>
</feature>
<keyword evidence="1" id="KW-0472">Membrane</keyword>
<accession>A0AAN7VWI4</accession>
<feature type="transmembrane region" description="Helical" evidence="1">
    <location>
        <begin position="338"/>
        <end position="361"/>
    </location>
</feature>
<reference evidence="2" key="1">
    <citation type="submission" date="2023-08" db="EMBL/GenBank/DDBJ databases">
        <title>Black Yeasts Isolated from many extreme environments.</title>
        <authorList>
            <person name="Coleine C."/>
            <person name="Stajich J.E."/>
            <person name="Selbmann L."/>
        </authorList>
    </citation>
    <scope>NUCLEOTIDE SEQUENCE</scope>
    <source>
        <strain evidence="2">CCFEE 5810</strain>
    </source>
</reference>
<evidence type="ECO:0000256" key="1">
    <source>
        <dbReference type="SAM" id="Phobius"/>
    </source>
</evidence>
<keyword evidence="1" id="KW-0812">Transmembrane</keyword>
<dbReference type="AlphaFoldDB" id="A0AAN7VWI4"/>
<name>A0AAN7VWI4_9PEZI</name>